<reference evidence="2 3" key="1">
    <citation type="submission" date="2018-03" db="EMBL/GenBank/DDBJ databases">
        <title>Genomic Encyclopedia of Archaeal and Bacterial Type Strains, Phase II (KMG-II): from individual species to whole genera.</title>
        <authorList>
            <person name="Goeker M."/>
        </authorList>
    </citation>
    <scope>NUCLEOTIDE SEQUENCE [LARGE SCALE GENOMIC DNA]</scope>
    <source>
        <strain evidence="2 3">DSM 29057</strain>
    </source>
</reference>
<dbReference type="EMBL" id="PYAS01000001">
    <property type="protein sequence ID" value="PSL33818.1"/>
    <property type="molecule type" value="Genomic_DNA"/>
</dbReference>
<dbReference type="Proteomes" id="UP000241964">
    <property type="component" value="Unassembled WGS sequence"/>
</dbReference>
<dbReference type="Gene3D" id="2.130.10.130">
    <property type="entry name" value="Integrin alpha, N-terminal"/>
    <property type="match status" value="2"/>
</dbReference>
<dbReference type="PANTHER" id="PTHR44103:SF1">
    <property type="entry name" value="PROPROTEIN CONVERTASE P"/>
    <property type="match status" value="1"/>
</dbReference>
<dbReference type="InterPro" id="IPR028994">
    <property type="entry name" value="Integrin_alpha_N"/>
</dbReference>
<comment type="caution">
    <text evidence="2">The sequence shown here is derived from an EMBL/GenBank/DDBJ whole genome shotgun (WGS) entry which is preliminary data.</text>
</comment>
<protein>
    <submittedName>
        <fullName evidence="2">VCBS repeat protein</fullName>
    </submittedName>
</protein>
<dbReference type="PANTHER" id="PTHR44103">
    <property type="entry name" value="PROPROTEIN CONVERTASE P"/>
    <property type="match status" value="1"/>
</dbReference>
<accession>A0A2P8GIN1</accession>
<dbReference type="AlphaFoldDB" id="A0A2P8GIN1"/>
<name>A0A2P8GIN1_9BACT</name>
<organism evidence="2 3">
    <name type="scientific">Dyadobacter jiangsuensis</name>
    <dbReference type="NCBI Taxonomy" id="1591085"/>
    <lineage>
        <taxon>Bacteria</taxon>
        <taxon>Pseudomonadati</taxon>
        <taxon>Bacteroidota</taxon>
        <taxon>Cytophagia</taxon>
        <taxon>Cytophagales</taxon>
        <taxon>Spirosomataceae</taxon>
        <taxon>Dyadobacter</taxon>
    </lineage>
</organism>
<evidence type="ECO:0000313" key="3">
    <source>
        <dbReference type="Proteomes" id="UP000241964"/>
    </source>
</evidence>
<proteinExistence type="predicted"/>
<dbReference type="OrthoDB" id="9816120at2"/>
<evidence type="ECO:0000313" key="2">
    <source>
        <dbReference type="EMBL" id="PSL33818.1"/>
    </source>
</evidence>
<gene>
    <name evidence="2" type="ORF">CLV60_101187</name>
</gene>
<sequence>MKSFSLSLFFLFVLPAFRPGQAPSEPAGELIRLDYQNPDTVTDLGAGLWAWPLPMDYDGDGDMDLLVSCPDVPYNGLYFFENKSGKKVPVFEAPVRVAAGLKHPQVSYVDGQPRVLDQGAELTDFLQSKGATRQPVYAPDSLHTDFKKKPRFVQWKWVDYDADGDQDLIAGIDDWLEYGWDNAYDSKGKWTNGPLHGYVYLIENSDGHYKNRGRLQAGGEILDMYGPPSPNFADFDGDGDLDLICGEFLDKFTWFENTGTAKKPVYAHGQQLANAGGSIRMDLEMIIPVAVDWDRDGHIDLVCGDEDGRVALIRNTGKKKGRMPLFESPYYFQQRGGSIKSGALATPVSVDWDDDGDEDIVTGNSAGYISLIENKGGGAKPDFAAPKFLKAGKDVIRIQAGDNGSIQGPCEAKWGYTTLSVADWDGDGLKDIIVNSIWGKVQWFRNRGKKGAPLLDPARPVEVAWTGIAPKPKWIWWTPAENELATQWRTTPYAIDWNKDGLADLVMLDPEGYLVWHERFKASKGLMLHPGKRIFMDENGEPLRLNKKDNGGSGRRKFTLTDWDKDGDLDMLIDSRNVDFYENTGEKDGKVTFRNKGPLAELRLAGHDTSPTTVDWDKNGQPDLLVGAEDGHFYYLKR</sequence>
<evidence type="ECO:0000256" key="1">
    <source>
        <dbReference type="ARBA" id="ARBA00022729"/>
    </source>
</evidence>
<dbReference type="SUPFAM" id="SSF69318">
    <property type="entry name" value="Integrin alpha N-terminal domain"/>
    <property type="match status" value="2"/>
</dbReference>
<dbReference type="Pfam" id="PF13517">
    <property type="entry name" value="FG-GAP_3"/>
    <property type="match status" value="2"/>
</dbReference>
<keyword evidence="1" id="KW-0732">Signal</keyword>
<dbReference type="InterPro" id="IPR013517">
    <property type="entry name" value="FG-GAP"/>
</dbReference>
<keyword evidence="3" id="KW-1185">Reference proteome</keyword>
<dbReference type="RefSeq" id="WP_106593506.1">
    <property type="nucleotide sequence ID" value="NZ_PYAS01000001.1"/>
</dbReference>